<dbReference type="InterPro" id="IPR011034">
    <property type="entry name" value="Formyl_transferase-like_C_sf"/>
</dbReference>
<gene>
    <name evidence="3" type="ORF">H9C73_05040</name>
</gene>
<evidence type="ECO:0000259" key="1">
    <source>
        <dbReference type="Pfam" id="PF00551"/>
    </source>
</evidence>
<dbReference type="SUPFAM" id="SSF53328">
    <property type="entry name" value="Formyltransferase"/>
    <property type="match status" value="1"/>
</dbReference>
<accession>A0ABS3Z8U1</accession>
<dbReference type="PANTHER" id="PTHR11138">
    <property type="entry name" value="METHIONYL-TRNA FORMYLTRANSFERASE"/>
    <property type="match status" value="1"/>
</dbReference>
<feature type="domain" description="Formyl transferase C-terminal" evidence="2">
    <location>
        <begin position="193"/>
        <end position="274"/>
    </location>
</feature>
<feature type="domain" description="Formyl transferase N-terminal" evidence="1">
    <location>
        <begin position="70"/>
        <end position="144"/>
    </location>
</feature>
<dbReference type="EMBL" id="JACVEW010000006">
    <property type="protein sequence ID" value="MBP0048092.1"/>
    <property type="molecule type" value="Genomic_DNA"/>
</dbReference>
<keyword evidence="4" id="KW-1185">Reference proteome</keyword>
<dbReference type="Pfam" id="PF02911">
    <property type="entry name" value="Formyl_trans_C"/>
    <property type="match status" value="1"/>
</dbReference>
<organism evidence="3 4">
    <name type="scientific">Marinobacterium alkalitolerans</name>
    <dbReference type="NCBI Taxonomy" id="1542925"/>
    <lineage>
        <taxon>Bacteria</taxon>
        <taxon>Pseudomonadati</taxon>
        <taxon>Pseudomonadota</taxon>
        <taxon>Gammaproteobacteria</taxon>
        <taxon>Oceanospirillales</taxon>
        <taxon>Oceanospirillaceae</taxon>
        <taxon>Marinobacterium</taxon>
    </lineage>
</organism>
<protein>
    <submittedName>
        <fullName evidence="3">Methionyl-tRNA formyltransferase</fullName>
    </submittedName>
</protein>
<sequence length="295" mass="33482">MMIKFGFYLSGEKGYKCLEDFVDAIGFSNVAYVCSSRDLNVMNDYYDDIKSLCERQSIYFYDRSDPVGLKVDYIVAIGWRWIIEGQEKIIVFHDSLLPKYRGFAPLVNALINGEDEVGVTVIKASSEYDAGPIIAQASMQVNYPIKIQDAIKKISKIYSELLLKISADLIKGFPIIEYNQNDLEASFSPWRNEDDYLINWHDCSKKIERFVDATGYPYAGAKTKIGSNFVRVEEVNIIEDVVVEDRKSHVGKVLFMDENKPVVICGNGLIKLNSFYDENGCSLVGKIPFRTKFGN</sequence>
<comment type="caution">
    <text evidence="3">The sequence shown here is derived from an EMBL/GenBank/DDBJ whole genome shotgun (WGS) entry which is preliminary data.</text>
</comment>
<dbReference type="Pfam" id="PF00551">
    <property type="entry name" value="Formyl_trans_N"/>
    <property type="match status" value="1"/>
</dbReference>
<dbReference type="Gene3D" id="3.40.50.12230">
    <property type="match status" value="1"/>
</dbReference>
<evidence type="ECO:0000259" key="2">
    <source>
        <dbReference type="Pfam" id="PF02911"/>
    </source>
</evidence>
<evidence type="ECO:0000313" key="4">
    <source>
        <dbReference type="Proteomes" id="UP000810171"/>
    </source>
</evidence>
<name>A0ABS3Z8U1_9GAMM</name>
<dbReference type="SUPFAM" id="SSF50486">
    <property type="entry name" value="FMT C-terminal domain-like"/>
    <property type="match status" value="1"/>
</dbReference>
<dbReference type="InterPro" id="IPR005793">
    <property type="entry name" value="Formyl_trans_C"/>
</dbReference>
<dbReference type="InterPro" id="IPR002376">
    <property type="entry name" value="Formyl_transf_N"/>
</dbReference>
<dbReference type="PANTHER" id="PTHR11138:SF5">
    <property type="entry name" value="METHIONYL-TRNA FORMYLTRANSFERASE, MITOCHONDRIAL"/>
    <property type="match status" value="1"/>
</dbReference>
<dbReference type="InterPro" id="IPR036477">
    <property type="entry name" value="Formyl_transf_N_sf"/>
</dbReference>
<dbReference type="Proteomes" id="UP000810171">
    <property type="component" value="Unassembled WGS sequence"/>
</dbReference>
<reference evidence="3 4" key="1">
    <citation type="submission" date="2020-09" db="EMBL/GenBank/DDBJ databases">
        <authorList>
            <person name="Tanuku N.R.S."/>
        </authorList>
    </citation>
    <scope>NUCLEOTIDE SEQUENCE [LARGE SCALE GENOMIC DNA]</scope>
    <source>
        <strain evidence="3 4">AK62</strain>
    </source>
</reference>
<evidence type="ECO:0000313" key="3">
    <source>
        <dbReference type="EMBL" id="MBP0048092.1"/>
    </source>
</evidence>
<proteinExistence type="predicted"/>